<dbReference type="InterPro" id="IPR001387">
    <property type="entry name" value="Cro/C1-type_HTH"/>
</dbReference>
<dbReference type="InterPro" id="IPR010982">
    <property type="entry name" value="Lambda_DNA-bd_dom_sf"/>
</dbReference>
<keyword evidence="3" id="KW-1185">Reference proteome</keyword>
<dbReference type="SUPFAM" id="SSF47413">
    <property type="entry name" value="lambda repressor-like DNA-binding domains"/>
    <property type="match status" value="1"/>
</dbReference>
<organism evidence="2 3">
    <name type="scientific">Streptococcus himalayensis</name>
    <dbReference type="NCBI Taxonomy" id="1888195"/>
    <lineage>
        <taxon>Bacteria</taxon>
        <taxon>Bacillati</taxon>
        <taxon>Bacillota</taxon>
        <taxon>Bacilli</taxon>
        <taxon>Lactobacillales</taxon>
        <taxon>Streptococcaceae</taxon>
        <taxon>Streptococcus</taxon>
    </lineage>
</organism>
<reference evidence="2" key="2">
    <citation type="submission" date="2020-09" db="EMBL/GenBank/DDBJ databases">
        <authorList>
            <person name="Sun Q."/>
            <person name="Zhou Y."/>
        </authorList>
    </citation>
    <scope>NUCLEOTIDE SEQUENCE</scope>
    <source>
        <strain evidence="2">CGMCC 1.15533</strain>
    </source>
</reference>
<proteinExistence type="predicted"/>
<dbReference type="Pfam" id="PF21259">
    <property type="entry name" value="Rgg_C"/>
    <property type="match status" value="1"/>
</dbReference>
<name>A0A917EG92_9STRE</name>
<gene>
    <name evidence="2" type="ORF">GCM10011510_09400</name>
</gene>
<dbReference type="EMBL" id="BMJN01000012">
    <property type="protein sequence ID" value="GGE30298.1"/>
    <property type="molecule type" value="Genomic_DNA"/>
</dbReference>
<dbReference type="Proteomes" id="UP000660801">
    <property type="component" value="Unassembled WGS sequence"/>
</dbReference>
<dbReference type="CDD" id="cd00093">
    <property type="entry name" value="HTH_XRE"/>
    <property type="match status" value="1"/>
</dbReference>
<dbReference type="InterPro" id="IPR011990">
    <property type="entry name" value="TPR-like_helical_dom_sf"/>
</dbReference>
<reference evidence="2" key="1">
    <citation type="journal article" date="2014" name="Int. J. Syst. Evol. Microbiol.">
        <title>Complete genome sequence of Corynebacterium casei LMG S-19264T (=DSM 44701T), isolated from a smear-ripened cheese.</title>
        <authorList>
            <consortium name="US DOE Joint Genome Institute (JGI-PGF)"/>
            <person name="Walter F."/>
            <person name="Albersmeier A."/>
            <person name="Kalinowski J."/>
            <person name="Ruckert C."/>
        </authorList>
    </citation>
    <scope>NUCLEOTIDE SEQUENCE</scope>
    <source>
        <strain evidence="2">CGMCC 1.15533</strain>
    </source>
</reference>
<dbReference type="NCBIfam" id="TIGR01716">
    <property type="entry name" value="RGG_Cterm"/>
    <property type="match status" value="1"/>
</dbReference>
<evidence type="ECO:0000313" key="2">
    <source>
        <dbReference type="EMBL" id="GGE30298.1"/>
    </source>
</evidence>
<dbReference type="GO" id="GO:0003677">
    <property type="term" value="F:DNA binding"/>
    <property type="evidence" value="ECO:0007669"/>
    <property type="project" value="InterPro"/>
</dbReference>
<accession>A0A917EG92</accession>
<feature type="domain" description="HTH-type transcriptional regulator Rgg C-terminal" evidence="1">
    <location>
        <begin position="100"/>
        <end position="279"/>
    </location>
</feature>
<comment type="caution">
    <text evidence="2">The sequence shown here is derived from an EMBL/GenBank/DDBJ whole genome shotgun (WGS) entry which is preliminary data.</text>
</comment>
<evidence type="ECO:0000259" key="1">
    <source>
        <dbReference type="Pfam" id="PF21259"/>
    </source>
</evidence>
<dbReference type="InterPro" id="IPR053163">
    <property type="entry name" value="HTH-type_regulator_Rgg"/>
</dbReference>
<dbReference type="PANTHER" id="PTHR37038:SF12">
    <property type="entry name" value="TRANSCRIPTIONAL REGULATOR"/>
    <property type="match status" value="1"/>
</dbReference>
<evidence type="ECO:0000313" key="3">
    <source>
        <dbReference type="Proteomes" id="UP000660801"/>
    </source>
</evidence>
<dbReference type="Gene3D" id="1.25.40.10">
    <property type="entry name" value="Tetratricopeptide repeat domain"/>
    <property type="match status" value="1"/>
</dbReference>
<dbReference type="PANTHER" id="PTHR37038">
    <property type="entry name" value="TRANSCRIPTIONAL REGULATOR-RELATED"/>
    <property type="match status" value="1"/>
</dbReference>
<dbReference type="RefSeq" id="WP_068993113.1">
    <property type="nucleotide sequence ID" value="NZ_BMJN01000012.1"/>
</dbReference>
<sequence length="291" mass="34801">MEELGAMFRKFRLNGQFTLEEAAGETLSVSQLSRFERGESDLVLGKFLPLLDNIHITMENFMDAVRGFQKPAISQFITTWVKLYYQKDIEGLRALQAEELELYKRYPEQYYHRLNMILLQGLMCQRNPSLQIAQSDLDLVSDYLFQVEEWSMYEMILIGNLYSFYEVDYVYRIGREILEREDFYQHISRHKELVIVLALNFWLHAAEQKEFEKAEYFEQQARRLLKDTDKIFEKTILLYVDGFTAYQKGQELAGIVQMKRAMSIFEWTDTPHQVTYYQEHFDRFVVPDRDE</sequence>
<dbReference type="AlphaFoldDB" id="A0A917EG92"/>
<dbReference type="OrthoDB" id="34624at2"/>
<dbReference type="InterPro" id="IPR010057">
    <property type="entry name" value="Transcription_activator_Rgg_C"/>
</dbReference>
<protein>
    <submittedName>
        <fullName evidence="2">Transcriptional regulator</fullName>
    </submittedName>
</protein>